<comment type="caution">
    <text evidence="2">The sequence shown here is derived from an EMBL/GenBank/DDBJ whole genome shotgun (WGS) entry which is preliminary data.</text>
</comment>
<dbReference type="EMBL" id="LYDR01000158">
    <property type="protein sequence ID" value="ODA28044.1"/>
    <property type="molecule type" value="Genomic_DNA"/>
</dbReference>
<organism evidence="2 3">
    <name type="scientific">Planctopirus hydrillae</name>
    <dbReference type="NCBI Taxonomy" id="1841610"/>
    <lineage>
        <taxon>Bacteria</taxon>
        <taxon>Pseudomonadati</taxon>
        <taxon>Planctomycetota</taxon>
        <taxon>Planctomycetia</taxon>
        <taxon>Planctomycetales</taxon>
        <taxon>Planctomycetaceae</taxon>
        <taxon>Planctopirus</taxon>
    </lineage>
</organism>
<dbReference type="InterPro" id="IPR035890">
    <property type="entry name" value="Anti-sigma-28_factor_FlgM_sf"/>
</dbReference>
<reference evidence="2 3" key="1">
    <citation type="submission" date="2016-05" db="EMBL/GenBank/DDBJ databases">
        <title>Genomic and physiological characterization of Planctopirus sp. isolated from fresh water lake.</title>
        <authorList>
            <person name="Subhash Y."/>
            <person name="Ramana C."/>
        </authorList>
    </citation>
    <scope>NUCLEOTIDE SEQUENCE [LARGE SCALE GENOMIC DNA]</scope>
    <source>
        <strain evidence="2 3">JC280</strain>
    </source>
</reference>
<keyword evidence="3" id="KW-1185">Reference proteome</keyword>
<proteinExistence type="predicted"/>
<feature type="domain" description="Anti-sigma-28 factor FlgM C-terminal" evidence="1">
    <location>
        <begin position="126"/>
        <end position="168"/>
    </location>
</feature>
<sequence length="184" mass="20454">MMLGTFPVIRASSSVNVGNQEVSSEFVGMTAKISVCCPDGAHVMSHSSNTRLNLSDDLRYHSEESLLEISNEDEFIDTVFRWIEPGVVGMDVSGVNPSFRMLTNQPTRGVSSGDNRYPAVTTSPQDELHISTAGRMLDQLTQTPEIREQRLNAIREMIANGTYDTEAKLEAALEKMLNVWRNED</sequence>
<dbReference type="Pfam" id="PF04316">
    <property type="entry name" value="FlgM"/>
    <property type="match status" value="1"/>
</dbReference>
<dbReference type="SUPFAM" id="SSF101498">
    <property type="entry name" value="Anti-sigma factor FlgM"/>
    <property type="match status" value="1"/>
</dbReference>
<accession>A0A1C3E481</accession>
<protein>
    <recommendedName>
        <fullName evidence="1">Anti-sigma-28 factor FlgM C-terminal domain-containing protein</fullName>
    </recommendedName>
</protein>
<evidence type="ECO:0000313" key="2">
    <source>
        <dbReference type="EMBL" id="ODA28044.1"/>
    </source>
</evidence>
<dbReference type="AlphaFoldDB" id="A0A1C3E481"/>
<evidence type="ECO:0000313" key="3">
    <source>
        <dbReference type="Proteomes" id="UP000094828"/>
    </source>
</evidence>
<evidence type="ECO:0000259" key="1">
    <source>
        <dbReference type="Pfam" id="PF04316"/>
    </source>
</evidence>
<gene>
    <name evidence="2" type="ORF">A6X21_14375</name>
</gene>
<dbReference type="OrthoDB" id="280802at2"/>
<dbReference type="Proteomes" id="UP000094828">
    <property type="component" value="Unassembled WGS sequence"/>
</dbReference>
<dbReference type="STRING" id="1841610.A6X21_14375"/>
<name>A0A1C3E481_9PLAN</name>
<dbReference type="InterPro" id="IPR031316">
    <property type="entry name" value="FlgM_C"/>
</dbReference>